<keyword evidence="3" id="KW-0547">Nucleotide-binding</keyword>
<dbReference type="PANTHER" id="PTHR12449:SF18">
    <property type="entry name" value="DEATH DOMAIN-CONTAINING PROTEIN"/>
    <property type="match status" value="1"/>
</dbReference>
<evidence type="ECO:0000256" key="5">
    <source>
        <dbReference type="SAM" id="MobiDB-lite"/>
    </source>
</evidence>
<gene>
    <name evidence="8" type="ORF">MAR_024992</name>
</gene>
<dbReference type="InterPro" id="IPR036770">
    <property type="entry name" value="Ankyrin_rpt-contain_sf"/>
</dbReference>
<feature type="repeat" description="ANK" evidence="4">
    <location>
        <begin position="286"/>
        <end position="318"/>
    </location>
</feature>
<keyword evidence="2" id="KW-0677">Repeat</keyword>
<feature type="repeat" description="ANK" evidence="4">
    <location>
        <begin position="86"/>
        <end position="118"/>
    </location>
</feature>
<evidence type="ECO:0000259" key="7">
    <source>
        <dbReference type="PROSITE" id="PS51424"/>
    </source>
</evidence>
<dbReference type="SUPFAM" id="SSF48403">
    <property type="entry name" value="Ankyrin repeat"/>
    <property type="match status" value="1"/>
</dbReference>
<dbReference type="InterPro" id="IPR020859">
    <property type="entry name" value="ROC"/>
</dbReference>
<reference evidence="8" key="1">
    <citation type="submission" date="2022-11" db="EMBL/GenBank/DDBJ databases">
        <title>Centuries of genome instability and evolution in soft-shell clam transmissible cancer (bioRxiv).</title>
        <authorList>
            <person name="Hart S.F.M."/>
            <person name="Yonemitsu M.A."/>
            <person name="Giersch R.M."/>
            <person name="Beal B.F."/>
            <person name="Arriagada G."/>
            <person name="Davis B.W."/>
            <person name="Ostrander E.A."/>
            <person name="Goff S.P."/>
            <person name="Metzger M.J."/>
        </authorList>
    </citation>
    <scope>NUCLEOTIDE SEQUENCE</scope>
    <source>
        <strain evidence="8">MELC-2E11</strain>
        <tissue evidence="8">Siphon/mantle</tissue>
    </source>
</reference>
<feature type="domain" description="Death" evidence="6">
    <location>
        <begin position="956"/>
        <end position="1028"/>
    </location>
</feature>
<evidence type="ECO:0000313" key="9">
    <source>
        <dbReference type="Proteomes" id="UP001164746"/>
    </source>
</evidence>
<evidence type="ECO:0000313" key="8">
    <source>
        <dbReference type="EMBL" id="WAR00620.1"/>
    </source>
</evidence>
<dbReference type="Proteomes" id="UP001164746">
    <property type="component" value="Chromosome 3"/>
</dbReference>
<dbReference type="InterPro" id="IPR000488">
    <property type="entry name" value="Death_dom"/>
</dbReference>
<protein>
    <submittedName>
        <fullName evidence="8">DAPK-like protein</fullName>
    </submittedName>
</protein>
<keyword evidence="4" id="KW-0040">ANK repeat</keyword>
<evidence type="ECO:0000256" key="4">
    <source>
        <dbReference type="PROSITE-ProRule" id="PRU00023"/>
    </source>
</evidence>
<feature type="repeat" description="ANK" evidence="4">
    <location>
        <begin position="119"/>
        <end position="151"/>
    </location>
</feature>
<dbReference type="PROSITE" id="PS50297">
    <property type="entry name" value="ANK_REP_REGION"/>
    <property type="match status" value="4"/>
</dbReference>
<keyword evidence="9" id="KW-1185">Reference proteome</keyword>
<dbReference type="SMART" id="SM00248">
    <property type="entry name" value="ANK"/>
    <property type="match status" value="9"/>
</dbReference>
<dbReference type="Gene3D" id="3.40.50.300">
    <property type="entry name" value="P-loop containing nucleotide triphosphate hydrolases"/>
    <property type="match status" value="1"/>
</dbReference>
<dbReference type="InterPro" id="IPR011029">
    <property type="entry name" value="DEATH-like_dom_sf"/>
</dbReference>
<evidence type="ECO:0000256" key="1">
    <source>
        <dbReference type="ARBA" id="ARBA00001946"/>
    </source>
</evidence>
<organism evidence="8 9">
    <name type="scientific">Mya arenaria</name>
    <name type="common">Soft-shell clam</name>
    <dbReference type="NCBI Taxonomy" id="6604"/>
    <lineage>
        <taxon>Eukaryota</taxon>
        <taxon>Metazoa</taxon>
        <taxon>Spiralia</taxon>
        <taxon>Lophotrochozoa</taxon>
        <taxon>Mollusca</taxon>
        <taxon>Bivalvia</taxon>
        <taxon>Autobranchia</taxon>
        <taxon>Heteroconchia</taxon>
        <taxon>Euheterodonta</taxon>
        <taxon>Imparidentia</taxon>
        <taxon>Neoheterodontei</taxon>
        <taxon>Myida</taxon>
        <taxon>Myoidea</taxon>
        <taxon>Myidae</taxon>
        <taxon>Mya</taxon>
    </lineage>
</organism>
<name>A0ABY7DSE2_MYAAR</name>
<dbReference type="Pfam" id="PF12796">
    <property type="entry name" value="Ank_2"/>
    <property type="match status" value="3"/>
</dbReference>
<feature type="compositionally biased region" description="Polar residues" evidence="5">
    <location>
        <begin position="1051"/>
        <end position="1062"/>
    </location>
</feature>
<feature type="region of interest" description="Disordered" evidence="5">
    <location>
        <begin position="1041"/>
        <end position="1062"/>
    </location>
</feature>
<dbReference type="PROSITE" id="PS50088">
    <property type="entry name" value="ANK_REPEAT"/>
    <property type="match status" value="5"/>
</dbReference>
<dbReference type="InterPro" id="IPR002110">
    <property type="entry name" value="Ankyrin_rpt"/>
</dbReference>
<comment type="cofactor">
    <cofactor evidence="1">
        <name>Mg(2+)</name>
        <dbReference type="ChEBI" id="CHEBI:18420"/>
    </cofactor>
</comment>
<evidence type="ECO:0000256" key="2">
    <source>
        <dbReference type="ARBA" id="ARBA00022737"/>
    </source>
</evidence>
<proteinExistence type="predicted"/>
<feature type="domain" description="Roc" evidence="7">
    <location>
        <begin position="357"/>
        <end position="590"/>
    </location>
</feature>
<dbReference type="Pfam" id="PF00531">
    <property type="entry name" value="Death"/>
    <property type="match status" value="1"/>
</dbReference>
<feature type="region of interest" description="Disordered" evidence="5">
    <location>
        <begin position="398"/>
        <end position="422"/>
    </location>
</feature>
<evidence type="ECO:0000256" key="3">
    <source>
        <dbReference type="ARBA" id="ARBA00022741"/>
    </source>
</evidence>
<feature type="repeat" description="ANK" evidence="4">
    <location>
        <begin position="185"/>
        <end position="217"/>
    </location>
</feature>
<dbReference type="InterPro" id="IPR027417">
    <property type="entry name" value="P-loop_NTPase"/>
</dbReference>
<dbReference type="Gene3D" id="1.25.40.20">
    <property type="entry name" value="Ankyrin repeat-containing domain"/>
    <property type="match status" value="3"/>
</dbReference>
<feature type="repeat" description="ANK" evidence="4">
    <location>
        <begin position="152"/>
        <end position="184"/>
    </location>
</feature>
<dbReference type="PROSITE" id="PS51424">
    <property type="entry name" value="ROC"/>
    <property type="match status" value="1"/>
</dbReference>
<dbReference type="SUPFAM" id="SSF52540">
    <property type="entry name" value="P-loop containing nucleoside triphosphate hydrolases"/>
    <property type="match status" value="1"/>
</dbReference>
<accession>A0ABY7DSE2</accession>
<evidence type="ECO:0000259" key="6">
    <source>
        <dbReference type="PROSITE" id="PS50017"/>
    </source>
</evidence>
<dbReference type="PANTHER" id="PTHR12449">
    <property type="entry name" value="DEATH DOMAIN-CONTAINING PROTEIN"/>
    <property type="match status" value="1"/>
</dbReference>
<dbReference type="InterPro" id="IPR039788">
    <property type="entry name" value="NOL4/NOL4L"/>
</dbReference>
<dbReference type="SUPFAM" id="SSF47986">
    <property type="entry name" value="DEATH domain"/>
    <property type="match status" value="1"/>
</dbReference>
<dbReference type="EMBL" id="CP111014">
    <property type="protein sequence ID" value="WAR00620.1"/>
    <property type="molecule type" value="Genomic_DNA"/>
</dbReference>
<dbReference type="SMART" id="SM00005">
    <property type="entry name" value="DEATH"/>
    <property type="match status" value="1"/>
</dbReference>
<sequence length="1062" mass="117989">MLEVLGCKLCCELCRSMKERFTALIAGSMGDLTSSEDVTISNVFEDKAENFVQAGLFCAAEEGNLEGIKGLASMAQKIDLHSANKHGETAVHMAASGGHTEVIRFLQSKGADIAALDKQGDSGVYWAARQGHVEVIQYLHEEGVALHTQNKLGESALHNAAWHGFLGIVHVLCRGGVTLGIQNKDGDSPLHCAASRGHVECVKILLEAGMPLDLTDKRGCSALYLACNRQHTAIALMLLHAGCNMDTHIEDAGEYVLHCAVREGLTSVVQTLCAYGCKVDVLTKESSLTPLHIASKIGNIEMVRCLLLSGGKPDAPNKDGITPDIMALAEGYTDIAELLQKVRGEKGEMYIKQLMSTSLSLPQVKVKFLGSTGVGKSTLIESLKCGLFSSFFRRSRLSSSGHSPASGANGRSSKGSKSRLPRQYSLPTPLCYSVGNPQYTKGINIQQCNITGVGEVSMWDFSGYEPYYMLYDHFLGETGCIHVVMFNLTDPFDEQLAQVYFWLNFIKARSTPVLPLGLCGKLPYRPSVILIASHADKAGCQKNARGEYVQQKFSQDVEVTERVFVLDAQVAMTYDIKALKHNLYQHRTNILRLVGKTSGFMESMLSTLPSWRRSSSSFPVLSWQQFTEFVRSKVNPLVGENHVKHLIEQLQLVGEIVYLEKDTGESLVVLNPKWLCGEIIGNLISHEKIVQSRITGCFSVDDFQLMYPETDAPDLLNVLEALEVCTRCENDDEIEYEFPCLNFVETLNGLWQRDVKHFGNAVYGGLRIFAPDSLSQLKHIFPRVQTHLRRNIVQEHDDPDSDLYQWHHGSKYCCGDFEGMISMDRHEQHIEIKVRGPPDTATQLFYFLEDFVNTVEQVLSHVLPGLYVERQVLSPANLKDHVKTPYCYSSQEVLSAQLNKYSVLTSPDGKKEKFNDVLFMGSSEVRNSVCLGVDLPISYLPVYTRQSLCQIMDPQDPMGRDWCLLAVTLGLETCLPSLDSTGCRNESKTERTLEEWSQVERNATINHLILRLKEFNRDDAVEVLLRTSPLYRTLVYDEQSTDESGTPALGTASTNTLSNLSR</sequence>
<dbReference type="PROSITE" id="PS50017">
    <property type="entry name" value="DEATH_DOMAIN"/>
    <property type="match status" value="1"/>
</dbReference>
<dbReference type="Gene3D" id="1.10.533.10">
    <property type="entry name" value="Death Domain, Fas"/>
    <property type="match status" value="1"/>
</dbReference>